<dbReference type="AlphaFoldDB" id="D3BSI5"/>
<gene>
    <name evidence="2" type="ORF">PPL_10954</name>
</gene>
<dbReference type="PANTHER" id="PTHR35885">
    <property type="entry name" value="CARBOHYDRATE BINDING DOMAIN-CONTAINING PROTEIN-RELATED"/>
    <property type="match status" value="1"/>
</dbReference>
<feature type="chain" id="PRO_5003041542" evidence="1">
    <location>
        <begin position="21"/>
        <end position="324"/>
    </location>
</feature>
<organism evidence="2 3">
    <name type="scientific">Heterostelium pallidum (strain ATCC 26659 / Pp 5 / PN500)</name>
    <name type="common">Cellular slime mold</name>
    <name type="synonym">Polysphondylium pallidum</name>
    <dbReference type="NCBI Taxonomy" id="670386"/>
    <lineage>
        <taxon>Eukaryota</taxon>
        <taxon>Amoebozoa</taxon>
        <taxon>Evosea</taxon>
        <taxon>Eumycetozoa</taxon>
        <taxon>Dictyostelia</taxon>
        <taxon>Acytosteliales</taxon>
        <taxon>Acytosteliaceae</taxon>
        <taxon>Heterostelium</taxon>
    </lineage>
</organism>
<sequence length="324" mass="36060">MNFYPILCILLVALVSNTIADNTAIGIWNQDASTVAVGITDFDQKTNSPQATLVGFQNVLSAGNQYSTYNYKTGMMNFVVSSIDAADNGIMFLKSFSTNTWTFGTYTSNITSNIELYSVVSAQTNADDDLFLIFGAPGANGMTVTKFNADTSTYTIVDSIASYNFSSSAFDISNNILLIIMTDSNGNMIVNTYDPLGNKISSKPYTISNMNSSYKSTNRPYNLQYMPQLGGLYVNLNIYQFSWNQSPQMFSVNEQAQVFRLAPLISNSLNVQNLYEFRGVGYAMMLALPKIQRWVAPLSFRLGENHSQGEITQSQRFEKRSYRQ</sequence>
<evidence type="ECO:0000313" key="2">
    <source>
        <dbReference type="EMBL" id="EFA75450.1"/>
    </source>
</evidence>
<dbReference type="SUPFAM" id="SSF50965">
    <property type="entry name" value="Galactose oxidase, central domain"/>
    <property type="match status" value="1"/>
</dbReference>
<evidence type="ECO:0000256" key="1">
    <source>
        <dbReference type="SAM" id="SignalP"/>
    </source>
</evidence>
<dbReference type="PANTHER" id="PTHR35885:SF1">
    <property type="entry name" value="CARBOHYDRATE BINDING DOMAIN-CONTAINING PROTEIN"/>
    <property type="match status" value="1"/>
</dbReference>
<feature type="signal peptide" evidence="1">
    <location>
        <begin position="1"/>
        <end position="20"/>
    </location>
</feature>
<dbReference type="InParanoid" id="D3BSI5"/>
<dbReference type="EMBL" id="ADBJ01000054">
    <property type="protein sequence ID" value="EFA75450.1"/>
    <property type="molecule type" value="Genomic_DNA"/>
</dbReference>
<dbReference type="RefSeq" id="XP_020427584.1">
    <property type="nucleotide sequence ID" value="XM_020581714.1"/>
</dbReference>
<protein>
    <submittedName>
        <fullName evidence="2">Uncharacterized protein</fullName>
    </submittedName>
</protein>
<evidence type="ECO:0000313" key="3">
    <source>
        <dbReference type="Proteomes" id="UP000001396"/>
    </source>
</evidence>
<keyword evidence="3" id="KW-1185">Reference proteome</keyword>
<proteinExistence type="predicted"/>
<dbReference type="InterPro" id="IPR011043">
    <property type="entry name" value="Gal_Oxase/kelch_b-propeller"/>
</dbReference>
<reference evidence="2 3" key="1">
    <citation type="journal article" date="2011" name="Genome Res.">
        <title>Phylogeny-wide analysis of social amoeba genomes highlights ancient origins for complex intercellular communication.</title>
        <authorList>
            <person name="Heidel A.J."/>
            <person name="Lawal H.M."/>
            <person name="Felder M."/>
            <person name="Schilde C."/>
            <person name="Helps N.R."/>
            <person name="Tunggal B."/>
            <person name="Rivero F."/>
            <person name="John U."/>
            <person name="Schleicher M."/>
            <person name="Eichinger L."/>
            <person name="Platzer M."/>
            <person name="Noegel A.A."/>
            <person name="Schaap P."/>
            <person name="Gloeckner G."/>
        </authorList>
    </citation>
    <scope>NUCLEOTIDE SEQUENCE [LARGE SCALE GENOMIC DNA]</scope>
    <source>
        <strain evidence="3">ATCC 26659 / Pp 5 / PN500</strain>
    </source>
</reference>
<dbReference type="OMA" id="IWNIDAN"/>
<dbReference type="GeneID" id="31366423"/>
<dbReference type="Proteomes" id="UP000001396">
    <property type="component" value="Unassembled WGS sequence"/>
</dbReference>
<accession>D3BSI5</accession>
<comment type="caution">
    <text evidence="2">The sequence shown here is derived from an EMBL/GenBank/DDBJ whole genome shotgun (WGS) entry which is preliminary data.</text>
</comment>
<name>D3BSI5_HETP5</name>
<dbReference type="FunCoup" id="D3BSI5">
    <property type="interactions" value="169"/>
</dbReference>
<keyword evidence="1" id="KW-0732">Signal</keyword>